<organism evidence="1 2">
    <name type="scientific">Phaedon cochleariae</name>
    <name type="common">Mustard beetle</name>
    <dbReference type="NCBI Taxonomy" id="80249"/>
    <lineage>
        <taxon>Eukaryota</taxon>
        <taxon>Metazoa</taxon>
        <taxon>Ecdysozoa</taxon>
        <taxon>Arthropoda</taxon>
        <taxon>Hexapoda</taxon>
        <taxon>Insecta</taxon>
        <taxon>Pterygota</taxon>
        <taxon>Neoptera</taxon>
        <taxon>Endopterygota</taxon>
        <taxon>Coleoptera</taxon>
        <taxon>Polyphaga</taxon>
        <taxon>Cucujiformia</taxon>
        <taxon>Chrysomeloidea</taxon>
        <taxon>Chrysomelidae</taxon>
        <taxon>Chrysomelinae</taxon>
        <taxon>Chrysomelini</taxon>
        <taxon>Phaedon</taxon>
    </lineage>
</organism>
<evidence type="ECO:0000313" key="1">
    <source>
        <dbReference type="EMBL" id="CAG9815499.1"/>
    </source>
</evidence>
<evidence type="ECO:0000313" key="2">
    <source>
        <dbReference type="Proteomes" id="UP001153737"/>
    </source>
</evidence>
<accession>A0A9N9X158</accession>
<dbReference type="PANTHER" id="PTHR39953">
    <property type="entry name" value="RE54151P"/>
    <property type="match status" value="1"/>
</dbReference>
<sequence>MSNKLDSGFVKASSGNLPIVDSEMVNEFYAAHIDFLSAEMRNQKTKRAARECYGDNAVEYVQVKRNGSQCVVKGNITPEHKIHKKAYEVIAIIDEEEKVVSKSNCMSCAASLAHLTARTLFEDDRDWRSVGQWGCGVPTALLSAGPRRLVWRPRARNERAAFMHLAGGE</sequence>
<gene>
    <name evidence="1" type="ORF">PHAECO_LOCUS3007</name>
</gene>
<dbReference type="Proteomes" id="UP001153737">
    <property type="component" value="Chromosome 12"/>
</dbReference>
<reference evidence="1" key="1">
    <citation type="submission" date="2022-01" db="EMBL/GenBank/DDBJ databases">
        <authorList>
            <person name="King R."/>
        </authorList>
    </citation>
    <scope>NUCLEOTIDE SEQUENCE</scope>
</reference>
<dbReference type="EMBL" id="OU896718">
    <property type="protein sequence ID" value="CAG9815499.1"/>
    <property type="molecule type" value="Genomic_DNA"/>
</dbReference>
<dbReference type="PANTHER" id="PTHR39953:SF1">
    <property type="entry name" value="RE54151P"/>
    <property type="match status" value="1"/>
</dbReference>
<reference evidence="1" key="2">
    <citation type="submission" date="2022-10" db="EMBL/GenBank/DDBJ databases">
        <authorList>
            <consortium name="ENA_rothamsted_submissions"/>
            <consortium name="culmorum"/>
            <person name="King R."/>
        </authorList>
    </citation>
    <scope>NUCLEOTIDE SEQUENCE</scope>
</reference>
<keyword evidence="2" id="KW-1185">Reference proteome</keyword>
<dbReference type="AlphaFoldDB" id="A0A9N9X158"/>
<protein>
    <submittedName>
        <fullName evidence="1">Uncharacterized protein</fullName>
    </submittedName>
</protein>
<dbReference type="OrthoDB" id="6765664at2759"/>
<name>A0A9N9X158_PHACE</name>
<proteinExistence type="predicted"/>